<sequence length="86" mass="9728">MRGLAARRIFKVHPCRKGAKLLQTSVPSRGFELRPYGTTVSVSNHCIRWVAIFGTWNQEILNSSNNILNDIHQASSSKYHSSFKVL</sequence>
<protein>
    <submittedName>
        <fullName evidence="1">Uncharacterized protein</fullName>
    </submittedName>
</protein>
<comment type="caution">
    <text evidence="1">The sequence shown here is derived from an EMBL/GenBank/DDBJ whole genome shotgun (WGS) entry which is preliminary data.</text>
</comment>
<dbReference type="AlphaFoldDB" id="A0A8X7BCC5"/>
<name>A0A8X7BCC5_TRICX</name>
<accession>A0A8X7BCC5</accession>
<dbReference type="Proteomes" id="UP000887159">
    <property type="component" value="Unassembled WGS sequence"/>
</dbReference>
<dbReference type="EMBL" id="BMAU01021371">
    <property type="protein sequence ID" value="GFY25519.1"/>
    <property type="molecule type" value="Genomic_DNA"/>
</dbReference>
<keyword evidence="2" id="KW-1185">Reference proteome</keyword>
<evidence type="ECO:0000313" key="1">
    <source>
        <dbReference type="EMBL" id="GFY25519.1"/>
    </source>
</evidence>
<organism evidence="1 2">
    <name type="scientific">Trichonephila clavipes</name>
    <name type="common">Golden silk orbweaver</name>
    <name type="synonym">Nephila clavipes</name>
    <dbReference type="NCBI Taxonomy" id="2585209"/>
    <lineage>
        <taxon>Eukaryota</taxon>
        <taxon>Metazoa</taxon>
        <taxon>Ecdysozoa</taxon>
        <taxon>Arthropoda</taxon>
        <taxon>Chelicerata</taxon>
        <taxon>Arachnida</taxon>
        <taxon>Araneae</taxon>
        <taxon>Araneomorphae</taxon>
        <taxon>Entelegynae</taxon>
        <taxon>Araneoidea</taxon>
        <taxon>Nephilidae</taxon>
        <taxon>Trichonephila</taxon>
    </lineage>
</organism>
<gene>
    <name evidence="1" type="ORF">TNCV_2486391</name>
</gene>
<proteinExistence type="predicted"/>
<evidence type="ECO:0000313" key="2">
    <source>
        <dbReference type="Proteomes" id="UP000887159"/>
    </source>
</evidence>
<reference evidence="1" key="1">
    <citation type="submission" date="2020-08" db="EMBL/GenBank/DDBJ databases">
        <title>Multicomponent nature underlies the extraordinary mechanical properties of spider dragline silk.</title>
        <authorList>
            <person name="Kono N."/>
            <person name="Nakamura H."/>
            <person name="Mori M."/>
            <person name="Yoshida Y."/>
            <person name="Ohtoshi R."/>
            <person name="Malay A.D."/>
            <person name="Moran D.A.P."/>
            <person name="Tomita M."/>
            <person name="Numata K."/>
            <person name="Arakawa K."/>
        </authorList>
    </citation>
    <scope>NUCLEOTIDE SEQUENCE</scope>
</reference>